<protein>
    <submittedName>
        <fullName evidence="7">Glutamate transport system substrate-binding protein</fullName>
    </submittedName>
</protein>
<dbReference type="InterPro" id="IPR001638">
    <property type="entry name" value="Solute-binding_3/MltF_N"/>
</dbReference>
<organism evidence="7 8">
    <name type="scientific">Saccharopolyspora flava</name>
    <dbReference type="NCBI Taxonomy" id="95161"/>
    <lineage>
        <taxon>Bacteria</taxon>
        <taxon>Bacillati</taxon>
        <taxon>Actinomycetota</taxon>
        <taxon>Actinomycetes</taxon>
        <taxon>Pseudonocardiales</taxon>
        <taxon>Pseudonocardiaceae</taxon>
        <taxon>Saccharopolyspora</taxon>
    </lineage>
</organism>
<feature type="domain" description="Solute-binding protein family 3/N-terminal" evidence="6">
    <location>
        <begin position="62"/>
        <end position="287"/>
    </location>
</feature>
<evidence type="ECO:0000256" key="1">
    <source>
        <dbReference type="ARBA" id="ARBA00010333"/>
    </source>
</evidence>
<dbReference type="InterPro" id="IPR051455">
    <property type="entry name" value="Bact_solute-bind_prot3"/>
</dbReference>
<name>A0A1I6RS30_9PSEU</name>
<evidence type="ECO:0000256" key="2">
    <source>
        <dbReference type="ARBA" id="ARBA00022448"/>
    </source>
</evidence>
<evidence type="ECO:0000313" key="7">
    <source>
        <dbReference type="EMBL" id="SFS67502.1"/>
    </source>
</evidence>
<evidence type="ECO:0000256" key="3">
    <source>
        <dbReference type="ARBA" id="ARBA00022729"/>
    </source>
</evidence>
<dbReference type="InterPro" id="IPR018313">
    <property type="entry name" value="SBP_3_CS"/>
</dbReference>
<sequence length="301" mass="32188">MRGKRFRLVTVLTASLALALSACGGGGENQLAGGGGAPEIPVDQNAQFEPGTTMANLKQAGTIRIGTKIDQPLFGLNDLEGKPQGFDVEMAKLVAAKLGIPADKIQWVEAPSKTREEIIEQGRVDMVVATYTINDSRKQRISFAGPYYTAGQDIMVKSDDSRITGPETLRPTGAKVCSVTGSTPAEKIKEYVDPQNLVLFDVYSKCADALRTGQVQAVTTDNVILMGLVEKSGGQFKLVQKPFTEEPYGIGIKKGDTKFCEFIDKTLAQAGQDGTYAKAWQATAGKVSPQTPNLPQPDPCS</sequence>
<dbReference type="GO" id="GO:0005576">
    <property type="term" value="C:extracellular region"/>
    <property type="evidence" value="ECO:0007669"/>
    <property type="project" value="TreeGrafter"/>
</dbReference>
<dbReference type="Proteomes" id="UP000198852">
    <property type="component" value="Unassembled WGS sequence"/>
</dbReference>
<dbReference type="GO" id="GO:0006865">
    <property type="term" value="P:amino acid transport"/>
    <property type="evidence" value="ECO:0007669"/>
    <property type="project" value="TreeGrafter"/>
</dbReference>
<evidence type="ECO:0000256" key="5">
    <source>
        <dbReference type="SAM" id="SignalP"/>
    </source>
</evidence>
<comment type="similarity">
    <text evidence="1 4">Belongs to the bacterial solute-binding protein 3 family.</text>
</comment>
<keyword evidence="3 5" id="KW-0732">Signal</keyword>
<dbReference type="AlphaFoldDB" id="A0A1I6RS30"/>
<feature type="chain" id="PRO_5039584356" evidence="5">
    <location>
        <begin position="25"/>
        <end position="301"/>
    </location>
</feature>
<evidence type="ECO:0000256" key="4">
    <source>
        <dbReference type="RuleBase" id="RU003744"/>
    </source>
</evidence>
<dbReference type="EMBL" id="FOZX01000003">
    <property type="protein sequence ID" value="SFS67502.1"/>
    <property type="molecule type" value="Genomic_DNA"/>
</dbReference>
<dbReference type="GO" id="GO:0030288">
    <property type="term" value="C:outer membrane-bounded periplasmic space"/>
    <property type="evidence" value="ECO:0007669"/>
    <property type="project" value="TreeGrafter"/>
</dbReference>
<dbReference type="PROSITE" id="PS51257">
    <property type="entry name" value="PROKAR_LIPOPROTEIN"/>
    <property type="match status" value="1"/>
</dbReference>
<keyword evidence="8" id="KW-1185">Reference proteome</keyword>
<dbReference type="Gene3D" id="3.40.190.10">
    <property type="entry name" value="Periplasmic binding protein-like II"/>
    <property type="match status" value="2"/>
</dbReference>
<dbReference type="SMART" id="SM00062">
    <property type="entry name" value="PBPb"/>
    <property type="match status" value="1"/>
</dbReference>
<dbReference type="PROSITE" id="PS01039">
    <property type="entry name" value="SBP_BACTERIAL_3"/>
    <property type="match status" value="1"/>
</dbReference>
<feature type="signal peptide" evidence="5">
    <location>
        <begin position="1"/>
        <end position="24"/>
    </location>
</feature>
<dbReference type="PANTHER" id="PTHR30085:SF6">
    <property type="entry name" value="ABC TRANSPORTER GLUTAMINE-BINDING PROTEIN GLNH"/>
    <property type="match status" value="1"/>
</dbReference>
<dbReference type="SUPFAM" id="SSF53850">
    <property type="entry name" value="Periplasmic binding protein-like II"/>
    <property type="match status" value="1"/>
</dbReference>
<dbReference type="STRING" id="95161.SAMN05660874_02583"/>
<dbReference type="CDD" id="cd13690">
    <property type="entry name" value="PBP2_GluB"/>
    <property type="match status" value="1"/>
</dbReference>
<gene>
    <name evidence="7" type="ORF">SAMN05660874_02583</name>
</gene>
<evidence type="ECO:0000259" key="6">
    <source>
        <dbReference type="SMART" id="SM00062"/>
    </source>
</evidence>
<evidence type="ECO:0000313" key="8">
    <source>
        <dbReference type="Proteomes" id="UP000198852"/>
    </source>
</evidence>
<keyword evidence="2" id="KW-0813">Transport</keyword>
<dbReference type="Pfam" id="PF00497">
    <property type="entry name" value="SBP_bac_3"/>
    <property type="match status" value="1"/>
</dbReference>
<dbReference type="OrthoDB" id="9807888at2"/>
<proteinExistence type="inferred from homology"/>
<reference evidence="8" key="1">
    <citation type="submission" date="2016-10" db="EMBL/GenBank/DDBJ databases">
        <authorList>
            <person name="Varghese N."/>
            <person name="Submissions S."/>
        </authorList>
    </citation>
    <scope>NUCLEOTIDE SEQUENCE [LARGE SCALE GENOMIC DNA]</scope>
    <source>
        <strain evidence="8">DSM 44771</strain>
    </source>
</reference>
<dbReference type="PANTHER" id="PTHR30085">
    <property type="entry name" value="AMINO ACID ABC TRANSPORTER PERMEASE"/>
    <property type="match status" value="1"/>
</dbReference>
<accession>A0A1I6RS30</accession>